<gene>
    <name evidence="1" type="ORF">RFH988_LOCUS38950</name>
</gene>
<dbReference type="GO" id="GO:0098793">
    <property type="term" value="C:presynapse"/>
    <property type="evidence" value="ECO:0007669"/>
    <property type="project" value="GOC"/>
</dbReference>
<dbReference type="AlphaFoldDB" id="A0A815TSC2"/>
<dbReference type="InterPro" id="IPR033227">
    <property type="entry name" value="CAPS"/>
</dbReference>
<name>A0A815TSC2_9BILA</name>
<comment type="caution">
    <text evidence="1">The sequence shown here is derived from an EMBL/GenBank/DDBJ whole genome shotgun (WGS) entry which is preliminary data.</text>
</comment>
<dbReference type="Proteomes" id="UP000663882">
    <property type="component" value="Unassembled WGS sequence"/>
</dbReference>
<proteinExistence type="predicted"/>
<accession>A0A815TSC2</accession>
<dbReference type="PANTHER" id="PTHR12166:SF8">
    <property type="entry name" value="CALCIUM-DEPENDENT SECRETION ACTIVATOR"/>
    <property type="match status" value="1"/>
</dbReference>
<dbReference type="PANTHER" id="PTHR12166">
    <property type="entry name" value="CALCIUM-DEPENDENT SECRETION ACTIVATOR"/>
    <property type="match status" value="1"/>
</dbReference>
<protein>
    <submittedName>
        <fullName evidence="1">Uncharacterized protein</fullName>
    </submittedName>
</protein>
<dbReference type="OrthoDB" id="10063282at2759"/>
<dbReference type="EMBL" id="CAJNOO010012229">
    <property type="protein sequence ID" value="CAF1506869.1"/>
    <property type="molecule type" value="Genomic_DNA"/>
</dbReference>
<reference evidence="1" key="1">
    <citation type="submission" date="2021-02" db="EMBL/GenBank/DDBJ databases">
        <authorList>
            <person name="Nowell W R."/>
        </authorList>
    </citation>
    <scope>NUCLEOTIDE SEQUENCE</scope>
</reference>
<dbReference type="GO" id="GO:1990504">
    <property type="term" value="P:dense core granule exocytosis"/>
    <property type="evidence" value="ECO:0007669"/>
    <property type="project" value="InterPro"/>
</dbReference>
<evidence type="ECO:0000313" key="1">
    <source>
        <dbReference type="EMBL" id="CAF1506869.1"/>
    </source>
</evidence>
<dbReference type="GO" id="GO:0016079">
    <property type="term" value="P:synaptic vesicle exocytosis"/>
    <property type="evidence" value="ECO:0007669"/>
    <property type="project" value="InterPro"/>
</dbReference>
<feature type="non-terminal residue" evidence="1">
    <location>
        <position position="84"/>
    </location>
</feature>
<sequence>GWLSPGQSYVLEEYCSRYGVRGCLRHLYYLNDLLDRPEQGFMIDPQLLHYSYVFCTSNVYGNRSDNNVSTITMEERDRFSEIKE</sequence>
<organism evidence="1 2">
    <name type="scientific">Rotaria sordida</name>
    <dbReference type="NCBI Taxonomy" id="392033"/>
    <lineage>
        <taxon>Eukaryota</taxon>
        <taxon>Metazoa</taxon>
        <taxon>Spiralia</taxon>
        <taxon>Gnathifera</taxon>
        <taxon>Rotifera</taxon>
        <taxon>Eurotatoria</taxon>
        <taxon>Bdelloidea</taxon>
        <taxon>Philodinida</taxon>
        <taxon>Philodinidae</taxon>
        <taxon>Rotaria</taxon>
    </lineage>
</organism>
<evidence type="ECO:0000313" key="2">
    <source>
        <dbReference type="Proteomes" id="UP000663882"/>
    </source>
</evidence>